<evidence type="ECO:0000313" key="3">
    <source>
        <dbReference type="Proteomes" id="UP000015453"/>
    </source>
</evidence>
<keyword evidence="3" id="KW-1185">Reference proteome</keyword>
<name>S8CPW7_9LAMI</name>
<sequence length="700" mass="78258">MVAAVRDGTSEKTPEKAERTETTTEEKKSENVTVAATVTEQKPDEEREEEQEASIEETPLTTPVQEPAAKTSFESAQVNPDLSFSTNQDDAGKPEPENAAERGKETSVGIDETHIAAGSATELPKEEKDAVLEKVRAVVDLTRVVGAGEEEERSPELMETEEEEEGVEVRAADVAAEGGSKEPKEVSSEMWSGDDSEGSDYARDEQKGQPEETTDQEEGSTALVQETEVIKDSGPSLDLNRKVAGTEEEGKDSPIKEAKVPMVKKKRVKMLASGPGPRNTKRPRTEATTPSQQGTPARTNIERSEGSSAFRIPKGKEVQSRVQKETSTESTYYIDWEALEELKIRKRVERMLRKSGLLKLLDATGDIDGRSVDQVFTHKTLKVESFNDIDTPCLQFVLDRQQHIVTIRELARMCKLLPDSIIDSAKFDEYIIGEPKNFNVDAVYKRLTGKNFDKMKSSGRDILNPALRYIQFLLGYNLSSRGKNYTNVTRHELWILDSLEKGLKINPAALAMYTIASWRQKASTPMRKLGHLVTTLARGENVKLDESKIRKPMPLTLKALEKHNLVKKDTYGRYTVLRRLDELQEEEGESKESEEKGEKEEDAQRTSGLEHVSCGKGHRKKCIHCRFDDLEETQEILRALVESLMKLLKERMKEHTDGTTEGTSPEAEGRKCVGPALLYTYDGLECQLDPDPSQHVMGKT</sequence>
<feature type="compositionally biased region" description="Basic and acidic residues" evidence="1">
    <location>
        <begin position="8"/>
        <end position="30"/>
    </location>
</feature>
<feature type="compositionally biased region" description="Polar residues" evidence="1">
    <location>
        <begin position="286"/>
        <end position="298"/>
    </location>
</feature>
<feature type="compositionally biased region" description="Acidic residues" evidence="1">
    <location>
        <begin position="46"/>
        <end position="55"/>
    </location>
</feature>
<dbReference type="AlphaFoldDB" id="S8CPW7"/>
<evidence type="ECO:0000313" key="2">
    <source>
        <dbReference type="EMBL" id="EPS66846.1"/>
    </source>
</evidence>
<protein>
    <submittedName>
        <fullName evidence="2">Uncharacterized protein</fullName>
    </submittedName>
</protein>
<reference evidence="2 3" key="1">
    <citation type="journal article" date="2013" name="BMC Genomics">
        <title>The miniature genome of a carnivorous plant Genlisea aurea contains a low number of genes and short non-coding sequences.</title>
        <authorList>
            <person name="Leushkin E.V."/>
            <person name="Sutormin R.A."/>
            <person name="Nabieva E.R."/>
            <person name="Penin A.A."/>
            <person name="Kondrashov A.S."/>
            <person name="Logacheva M.D."/>
        </authorList>
    </citation>
    <scope>NUCLEOTIDE SEQUENCE [LARGE SCALE GENOMIC DNA]</scope>
</reference>
<feature type="compositionally biased region" description="Basic and acidic residues" evidence="1">
    <location>
        <begin position="590"/>
        <end position="604"/>
    </location>
</feature>
<dbReference type="Proteomes" id="UP000015453">
    <property type="component" value="Unassembled WGS sequence"/>
</dbReference>
<feature type="compositionally biased region" description="Basic and acidic residues" evidence="1">
    <location>
        <begin position="90"/>
        <end position="105"/>
    </location>
</feature>
<feature type="compositionally biased region" description="Polar residues" evidence="1">
    <location>
        <begin position="72"/>
        <end position="89"/>
    </location>
</feature>
<dbReference type="EMBL" id="AUSU01003443">
    <property type="protein sequence ID" value="EPS66846.1"/>
    <property type="molecule type" value="Genomic_DNA"/>
</dbReference>
<accession>S8CPW7</accession>
<comment type="caution">
    <text evidence="2">The sequence shown here is derived from an EMBL/GenBank/DDBJ whole genome shotgun (WGS) entry which is preliminary data.</text>
</comment>
<feature type="region of interest" description="Disordered" evidence="1">
    <location>
        <begin position="584"/>
        <end position="611"/>
    </location>
</feature>
<feature type="compositionally biased region" description="Acidic residues" evidence="1">
    <location>
        <begin position="148"/>
        <end position="166"/>
    </location>
</feature>
<gene>
    <name evidence="2" type="ORF">M569_07930</name>
</gene>
<evidence type="ECO:0000256" key="1">
    <source>
        <dbReference type="SAM" id="MobiDB-lite"/>
    </source>
</evidence>
<proteinExistence type="predicted"/>
<organism evidence="2 3">
    <name type="scientific">Genlisea aurea</name>
    <dbReference type="NCBI Taxonomy" id="192259"/>
    <lineage>
        <taxon>Eukaryota</taxon>
        <taxon>Viridiplantae</taxon>
        <taxon>Streptophyta</taxon>
        <taxon>Embryophyta</taxon>
        <taxon>Tracheophyta</taxon>
        <taxon>Spermatophyta</taxon>
        <taxon>Magnoliopsida</taxon>
        <taxon>eudicotyledons</taxon>
        <taxon>Gunneridae</taxon>
        <taxon>Pentapetalae</taxon>
        <taxon>asterids</taxon>
        <taxon>lamiids</taxon>
        <taxon>Lamiales</taxon>
        <taxon>Lentibulariaceae</taxon>
        <taxon>Genlisea</taxon>
    </lineage>
</organism>
<feature type="compositionally biased region" description="Basic and acidic residues" evidence="1">
    <location>
        <begin position="123"/>
        <end position="132"/>
    </location>
</feature>
<feature type="compositionally biased region" description="Basic and acidic residues" evidence="1">
    <location>
        <begin position="200"/>
        <end position="210"/>
    </location>
</feature>
<feature type="region of interest" description="Disordered" evidence="1">
    <location>
        <begin position="1"/>
        <end position="132"/>
    </location>
</feature>
<feature type="region of interest" description="Disordered" evidence="1">
    <location>
        <begin position="144"/>
        <end position="308"/>
    </location>
</feature>